<evidence type="ECO:0000256" key="1">
    <source>
        <dbReference type="ARBA" id="ARBA00002319"/>
    </source>
</evidence>
<dbReference type="InterPro" id="IPR014729">
    <property type="entry name" value="Rossmann-like_a/b/a_fold"/>
</dbReference>
<dbReference type="InterPro" id="IPR023030">
    <property type="entry name" value="Bifunc_HldE"/>
</dbReference>
<feature type="active site" evidence="11">
    <location>
        <position position="233"/>
    </location>
</feature>
<keyword evidence="7 11" id="KW-0067">ATP-binding</keyword>
<dbReference type="InterPro" id="IPR004821">
    <property type="entry name" value="Cyt_trans-like"/>
</dbReference>
<evidence type="ECO:0000256" key="3">
    <source>
        <dbReference type="ARBA" id="ARBA00022679"/>
    </source>
</evidence>
<proteinExistence type="inferred from homology"/>
<evidence type="ECO:0000256" key="9">
    <source>
        <dbReference type="ARBA" id="ARBA00023277"/>
    </source>
</evidence>
<dbReference type="InterPro" id="IPR029056">
    <property type="entry name" value="Ribokinase-like"/>
</dbReference>
<evidence type="ECO:0000256" key="5">
    <source>
        <dbReference type="ARBA" id="ARBA00022741"/>
    </source>
</evidence>
<comment type="function">
    <text evidence="2 11">Catalyzes the ADP transfer from ATP to D-glycero-beta-D-manno-heptose 1-phosphate, yielding ADP-D-glycero-beta-D-manno-heptose.</text>
</comment>
<protein>
    <recommendedName>
        <fullName evidence="11">Bifunctional protein HldE</fullName>
    </recommendedName>
    <domain>
        <recommendedName>
            <fullName evidence="11">D-beta-D-heptose 7-phosphate kinase</fullName>
            <ecNumber evidence="11">2.7.1.167</ecNumber>
        </recommendedName>
        <alternativeName>
            <fullName evidence="11">D-beta-D-heptose 7-phosphotransferase</fullName>
        </alternativeName>
        <alternativeName>
            <fullName evidence="11">D-glycero-beta-D-manno-heptose-7-phosphate kinase</fullName>
        </alternativeName>
    </domain>
    <domain>
        <recommendedName>
            <fullName evidence="11">D-beta-D-heptose 1-phosphate adenylyltransferase</fullName>
            <ecNumber evidence="11">2.7.7.70</ecNumber>
        </recommendedName>
        <alternativeName>
            <fullName evidence="11">D-glycero-beta-D-manno-heptose 1-phosphate adenylyltransferase</fullName>
        </alternativeName>
    </domain>
</protein>
<dbReference type="CDD" id="cd01172">
    <property type="entry name" value="RfaE_like"/>
    <property type="match status" value="1"/>
</dbReference>
<dbReference type="PANTHER" id="PTHR46969">
    <property type="entry name" value="BIFUNCTIONAL PROTEIN HLDE"/>
    <property type="match status" value="1"/>
</dbReference>
<dbReference type="Gene3D" id="3.40.1190.20">
    <property type="match status" value="1"/>
</dbReference>
<dbReference type="HAMAP" id="MF_01603">
    <property type="entry name" value="HldE"/>
    <property type="match status" value="1"/>
</dbReference>
<sequence length="443" mass="46295">MPVLNLERETRMLGGVGNVSRNIAALNGRSLLVSAVGADAVGGTVEDLLAAEERIDHRIVRCGDRPTTTKRRFIASAQQVLRVDHEDSAPVDAATEDALIAAVQQSLPDVSAVVVSDYGKGVLTPRVLKAVIAAARAAGRPVVVDPKHRDVARYAGATCITPNVAELALATGMPVAGDDEVVAAARVMLEAARADYVLVTRSEKGLSLVGREAAPLHIPARKREVYDVSGAGDTVIGTLALAVASGIPWPAAAELANYAAGVAVAKQGTATCSLDELELEIADTLLGFGTKLHTAAQAGRLAAQWRRTGQRVGFTNGCFDLLHPGHISLLRQSRAACDRLIVGLNSDASVQRLKGPTRPLQSEVARAAVLAALGSVDLVVIFDEDTPLNLIDAVRPSVLLKGADYTLDQVVGADVVMAYGGEVKLVDLVQGQSTTSIISRMNA</sequence>
<dbReference type="EC" id="2.7.1.167" evidence="11"/>
<gene>
    <name evidence="11 14" type="primary">hldE</name>
    <name evidence="14" type="ORF">MPOCJGCO_0438</name>
</gene>
<dbReference type="Proteomes" id="UP001055057">
    <property type="component" value="Unassembled WGS sequence"/>
</dbReference>
<feature type="region of interest" description="Cytidylyltransferase" evidence="11">
    <location>
        <begin position="314"/>
        <end position="443"/>
    </location>
</feature>
<keyword evidence="3 11" id="KW-0808">Transferase</keyword>
<name>A0ABQ4TTW6_9HYPH</name>
<evidence type="ECO:0000259" key="13">
    <source>
        <dbReference type="Pfam" id="PF01467"/>
    </source>
</evidence>
<reference evidence="14" key="1">
    <citation type="journal article" date="2021" name="Front. Microbiol.">
        <title>Comprehensive Comparative Genomics and Phenotyping of Methylobacterium Species.</title>
        <authorList>
            <person name="Alessa O."/>
            <person name="Ogura Y."/>
            <person name="Fujitani Y."/>
            <person name="Takami H."/>
            <person name="Hayashi T."/>
            <person name="Sahin N."/>
            <person name="Tani A."/>
        </authorList>
    </citation>
    <scope>NUCLEOTIDE SEQUENCE</scope>
    <source>
        <strain evidence="14">DSM 23632</strain>
    </source>
</reference>
<feature type="domain" description="Carbohydrate kinase PfkB" evidence="12">
    <location>
        <begin position="10"/>
        <end position="273"/>
    </location>
</feature>
<evidence type="ECO:0000256" key="10">
    <source>
        <dbReference type="ARBA" id="ARBA00047428"/>
    </source>
</evidence>
<keyword evidence="6 11" id="KW-0418">Kinase</keyword>
<evidence type="ECO:0000313" key="14">
    <source>
        <dbReference type="EMBL" id="GJE58359.1"/>
    </source>
</evidence>
<comment type="pathway">
    <text evidence="11">Nucleotide-sugar biosynthesis; ADP-L-glycero-beta-D-manno-heptose biosynthesis; ADP-L-glycero-beta-D-manno-heptose from D-glycero-beta-D-manno-heptose 7-phosphate: step 3/4.</text>
</comment>
<comment type="subunit">
    <text evidence="11">Homodimer.</text>
</comment>
<reference evidence="14" key="2">
    <citation type="submission" date="2021-08" db="EMBL/GenBank/DDBJ databases">
        <authorList>
            <person name="Tani A."/>
            <person name="Ola A."/>
            <person name="Ogura Y."/>
            <person name="Katsura K."/>
            <person name="Hayashi T."/>
        </authorList>
    </citation>
    <scope>NUCLEOTIDE SEQUENCE</scope>
    <source>
        <strain evidence="14">DSM 23632</strain>
    </source>
</reference>
<evidence type="ECO:0000256" key="8">
    <source>
        <dbReference type="ARBA" id="ARBA00023268"/>
    </source>
</evidence>
<keyword evidence="5 11" id="KW-0547">Nucleotide-binding</keyword>
<comment type="pathway">
    <text evidence="11">Nucleotide-sugar biosynthesis; ADP-L-glycero-beta-D-manno-heptose biosynthesis; ADP-L-glycero-beta-D-manno-heptose from D-glycero-beta-D-manno-heptose 7-phosphate: step 1/4.</text>
</comment>
<evidence type="ECO:0000259" key="12">
    <source>
        <dbReference type="Pfam" id="PF00294"/>
    </source>
</evidence>
<evidence type="ECO:0000256" key="2">
    <source>
        <dbReference type="ARBA" id="ARBA00003753"/>
    </source>
</evidence>
<comment type="catalytic activity">
    <reaction evidence="11">
        <text>D-glycero-beta-D-manno-heptose 7-phosphate + ATP = D-glycero-beta-D-manno-heptose 1,7-bisphosphate + ADP + H(+)</text>
        <dbReference type="Rhea" id="RHEA:27473"/>
        <dbReference type="ChEBI" id="CHEBI:15378"/>
        <dbReference type="ChEBI" id="CHEBI:30616"/>
        <dbReference type="ChEBI" id="CHEBI:60204"/>
        <dbReference type="ChEBI" id="CHEBI:60208"/>
        <dbReference type="ChEBI" id="CHEBI:456216"/>
        <dbReference type="EC" id="2.7.1.167"/>
    </reaction>
</comment>
<feature type="region of interest" description="Ribokinase" evidence="11">
    <location>
        <begin position="1"/>
        <end position="285"/>
    </location>
</feature>
<comment type="similarity">
    <text evidence="11">In the N-terminal section; belongs to the carbohydrate kinase PfkB family.</text>
</comment>
<keyword evidence="4 11" id="KW-0548">Nucleotidyltransferase</keyword>
<evidence type="ECO:0000256" key="11">
    <source>
        <dbReference type="HAMAP-Rule" id="MF_01603"/>
    </source>
</evidence>
<feature type="binding site" evidence="11">
    <location>
        <begin position="163"/>
        <end position="166"/>
    </location>
    <ligand>
        <name>ATP</name>
        <dbReference type="ChEBI" id="CHEBI:30616"/>
    </ligand>
</feature>
<organism evidence="14 15">
    <name type="scientific">Methylobacterium trifolii</name>
    <dbReference type="NCBI Taxonomy" id="1003092"/>
    <lineage>
        <taxon>Bacteria</taxon>
        <taxon>Pseudomonadati</taxon>
        <taxon>Pseudomonadota</taxon>
        <taxon>Alphaproteobacteria</taxon>
        <taxon>Hyphomicrobiales</taxon>
        <taxon>Methylobacteriaceae</taxon>
        <taxon>Methylobacterium</taxon>
    </lineage>
</organism>
<dbReference type="SUPFAM" id="SSF52374">
    <property type="entry name" value="Nucleotidylyl transferase"/>
    <property type="match status" value="1"/>
</dbReference>
<evidence type="ECO:0000256" key="7">
    <source>
        <dbReference type="ARBA" id="ARBA00022840"/>
    </source>
</evidence>
<dbReference type="EMBL" id="BPRB01000028">
    <property type="protein sequence ID" value="GJE58359.1"/>
    <property type="molecule type" value="Genomic_DNA"/>
</dbReference>
<dbReference type="InterPro" id="IPR011611">
    <property type="entry name" value="PfkB_dom"/>
</dbReference>
<keyword evidence="15" id="KW-1185">Reference proteome</keyword>
<evidence type="ECO:0000256" key="6">
    <source>
        <dbReference type="ARBA" id="ARBA00022777"/>
    </source>
</evidence>
<dbReference type="InterPro" id="IPR011914">
    <property type="entry name" value="RfaE_dom_II"/>
</dbReference>
<dbReference type="Gene3D" id="3.40.50.620">
    <property type="entry name" value="HUPs"/>
    <property type="match status" value="1"/>
</dbReference>
<dbReference type="SUPFAM" id="SSF53613">
    <property type="entry name" value="Ribokinase-like"/>
    <property type="match status" value="1"/>
</dbReference>
<keyword evidence="8 11" id="KW-0511">Multifunctional enzyme</keyword>
<dbReference type="Pfam" id="PF00294">
    <property type="entry name" value="PfkB"/>
    <property type="match status" value="1"/>
</dbReference>
<dbReference type="NCBIfam" id="TIGR00125">
    <property type="entry name" value="cyt_tran_rel"/>
    <property type="match status" value="1"/>
</dbReference>
<dbReference type="NCBIfam" id="TIGR02199">
    <property type="entry name" value="rfaE_dom_II"/>
    <property type="match status" value="1"/>
</dbReference>
<dbReference type="PANTHER" id="PTHR46969:SF1">
    <property type="entry name" value="BIFUNCTIONAL PROTEIN HLDE"/>
    <property type="match status" value="1"/>
</dbReference>
<dbReference type="Pfam" id="PF01467">
    <property type="entry name" value="CTP_transf_like"/>
    <property type="match status" value="1"/>
</dbReference>
<accession>A0ABQ4TTW6</accession>
<dbReference type="EC" id="2.7.7.70" evidence="11"/>
<comment type="function">
    <text evidence="1 11">Catalyzes the phosphorylation of D-glycero-D-manno-heptose 7-phosphate at the C-1 position to selectively form D-glycero-beta-D-manno-heptose-1,7-bisphosphate.</text>
</comment>
<comment type="caution">
    <text evidence="14">The sequence shown here is derived from an EMBL/GenBank/DDBJ whole genome shotgun (WGS) entry which is preliminary data.</text>
</comment>
<evidence type="ECO:0000256" key="4">
    <source>
        <dbReference type="ARBA" id="ARBA00022695"/>
    </source>
</evidence>
<comment type="catalytic activity">
    <reaction evidence="10 11">
        <text>D-glycero-beta-D-manno-heptose 1-phosphate + ATP + H(+) = ADP-D-glycero-beta-D-manno-heptose + diphosphate</text>
        <dbReference type="Rhea" id="RHEA:27465"/>
        <dbReference type="ChEBI" id="CHEBI:15378"/>
        <dbReference type="ChEBI" id="CHEBI:30616"/>
        <dbReference type="ChEBI" id="CHEBI:33019"/>
        <dbReference type="ChEBI" id="CHEBI:59967"/>
        <dbReference type="ChEBI" id="CHEBI:61593"/>
        <dbReference type="EC" id="2.7.7.70"/>
    </reaction>
</comment>
<keyword evidence="9 11" id="KW-0119">Carbohydrate metabolism</keyword>
<dbReference type="InterPro" id="IPR011913">
    <property type="entry name" value="RfaE_dom_I"/>
</dbReference>
<feature type="domain" description="Cytidyltransferase-like" evidence="13">
    <location>
        <begin position="314"/>
        <end position="416"/>
    </location>
</feature>
<evidence type="ECO:0000313" key="15">
    <source>
        <dbReference type="Proteomes" id="UP001055057"/>
    </source>
</evidence>
<comment type="similarity">
    <text evidence="11">In the C-terminal section; belongs to the cytidylyltransferase family.</text>
</comment>